<protein>
    <submittedName>
        <fullName evidence="4">LysM peptidoglycan-binding domain-containing protein</fullName>
    </submittedName>
</protein>
<dbReference type="RefSeq" id="WP_363783826.1">
    <property type="nucleotide sequence ID" value="NZ_JBFBLL010000001.1"/>
</dbReference>
<dbReference type="Gene3D" id="3.10.350.10">
    <property type="entry name" value="LysM domain"/>
    <property type="match status" value="2"/>
</dbReference>
<evidence type="ECO:0000313" key="4">
    <source>
        <dbReference type="EMBL" id="MEV8157198.1"/>
    </source>
</evidence>
<evidence type="ECO:0000259" key="3">
    <source>
        <dbReference type="PROSITE" id="PS51782"/>
    </source>
</evidence>
<dbReference type="PROSITE" id="PS51318">
    <property type="entry name" value="TAT"/>
    <property type="match status" value="1"/>
</dbReference>
<organism evidence="4 5">
    <name type="scientific">Kocuria salsicia</name>
    <dbReference type="NCBI Taxonomy" id="664639"/>
    <lineage>
        <taxon>Bacteria</taxon>
        <taxon>Bacillati</taxon>
        <taxon>Actinomycetota</taxon>
        <taxon>Actinomycetes</taxon>
        <taxon>Micrococcales</taxon>
        <taxon>Micrococcaceae</taxon>
        <taxon>Kocuria</taxon>
    </lineage>
</organism>
<feature type="chain" id="PRO_5045532677" evidence="2">
    <location>
        <begin position="43"/>
        <end position="391"/>
    </location>
</feature>
<dbReference type="SMART" id="SM00257">
    <property type="entry name" value="LysM"/>
    <property type="match status" value="2"/>
</dbReference>
<dbReference type="EMBL" id="JBFBLL010000001">
    <property type="protein sequence ID" value="MEV8157198.1"/>
    <property type="molecule type" value="Genomic_DNA"/>
</dbReference>
<dbReference type="Proteomes" id="UP001553031">
    <property type="component" value="Unassembled WGS sequence"/>
</dbReference>
<evidence type="ECO:0000256" key="1">
    <source>
        <dbReference type="SAM" id="MobiDB-lite"/>
    </source>
</evidence>
<dbReference type="Pfam" id="PF01476">
    <property type="entry name" value="LysM"/>
    <property type="match status" value="2"/>
</dbReference>
<keyword evidence="2" id="KW-0732">Signal</keyword>
<name>A0ABV3KBM5_9MICC</name>
<gene>
    <name evidence="4" type="ORF">AB0O96_03180</name>
</gene>
<dbReference type="InterPro" id="IPR023346">
    <property type="entry name" value="Lysozyme-like_dom_sf"/>
</dbReference>
<dbReference type="Gene3D" id="1.10.530.10">
    <property type="match status" value="1"/>
</dbReference>
<reference evidence="4 5" key="1">
    <citation type="submission" date="2024-06" db="EMBL/GenBank/DDBJ databases">
        <title>The Natural Products Discovery Center: Release of the First 8490 Sequenced Strains for Exploring Actinobacteria Biosynthetic Diversity.</title>
        <authorList>
            <person name="Kalkreuter E."/>
            <person name="Kautsar S.A."/>
            <person name="Yang D."/>
            <person name="Bader C.D."/>
            <person name="Teijaro C.N."/>
            <person name="Fluegel L."/>
            <person name="Davis C.M."/>
            <person name="Simpson J.R."/>
            <person name="Lauterbach L."/>
            <person name="Steele A.D."/>
            <person name="Gui C."/>
            <person name="Meng S."/>
            <person name="Li G."/>
            <person name="Viehrig K."/>
            <person name="Ye F."/>
            <person name="Su P."/>
            <person name="Kiefer A.F."/>
            <person name="Nichols A."/>
            <person name="Cepeda A.J."/>
            <person name="Yan W."/>
            <person name="Fan B."/>
            <person name="Jiang Y."/>
            <person name="Adhikari A."/>
            <person name="Zheng C.-J."/>
            <person name="Schuster L."/>
            <person name="Cowan T.M."/>
            <person name="Smanski M.J."/>
            <person name="Chevrette M.G."/>
            <person name="De Carvalho L.P.S."/>
            <person name="Shen B."/>
        </authorList>
    </citation>
    <scope>NUCLEOTIDE SEQUENCE [LARGE SCALE GENOMIC DNA]</scope>
    <source>
        <strain evidence="4 5">NPDC079179</strain>
    </source>
</reference>
<comment type="caution">
    <text evidence="4">The sequence shown here is derived from an EMBL/GenBank/DDBJ whole genome shotgun (WGS) entry which is preliminary data.</text>
</comment>
<feature type="domain" description="LysM" evidence="3">
    <location>
        <begin position="59"/>
        <end position="103"/>
    </location>
</feature>
<dbReference type="SUPFAM" id="SSF54106">
    <property type="entry name" value="LysM domain"/>
    <property type="match status" value="2"/>
</dbReference>
<evidence type="ECO:0000313" key="5">
    <source>
        <dbReference type="Proteomes" id="UP001553031"/>
    </source>
</evidence>
<feature type="region of interest" description="Disordered" evidence="1">
    <location>
        <begin position="107"/>
        <end position="141"/>
    </location>
</feature>
<feature type="region of interest" description="Disordered" evidence="1">
    <location>
        <begin position="178"/>
        <end position="237"/>
    </location>
</feature>
<dbReference type="CDD" id="cd00118">
    <property type="entry name" value="LysM"/>
    <property type="match status" value="2"/>
</dbReference>
<proteinExistence type="predicted"/>
<dbReference type="CDD" id="cd00254">
    <property type="entry name" value="LT-like"/>
    <property type="match status" value="1"/>
</dbReference>
<dbReference type="PROSITE" id="PS51782">
    <property type="entry name" value="LYSM"/>
    <property type="match status" value="2"/>
</dbReference>
<sequence length="391" mass="39827">MPVEPPHDRPSPRPAWGRRAAQGSAAALAALTALGTIGPAHAATAPAHSVHASQQTRSSAVTVRAGDSLWSLATAHGVTVTQLMAANDVPAHGMLRPGQRLTLPTATQAGAANERGTRASTSMDGAERDDAARTGSHPVARHTVASGDTLWDLALRHGVSVADLAAANGLPAGAGLRPGQSLAVPAPDGAQSGRTTSSEDPLDTTDTAAATDAAAGAHPAHGAAGSAPTTGPTSMAGRTYPAEVVASADTHRQQLADRAQPSPDELRELVRSTAESMGVNPALALAHASQESGFRHSVVSPADAVGTMQVLPAAGDWASAMVGRDLDLLDPRDNVTAGVAIIRELQDTAPSKDVGIAAYYQGLHGVRTYGMYPDTKAYVKAVSAQERDFAQ</sequence>
<dbReference type="InterPro" id="IPR036779">
    <property type="entry name" value="LysM_dom_sf"/>
</dbReference>
<keyword evidence="5" id="KW-1185">Reference proteome</keyword>
<feature type="domain" description="LysM" evidence="3">
    <location>
        <begin position="140"/>
        <end position="184"/>
    </location>
</feature>
<dbReference type="InterPro" id="IPR008258">
    <property type="entry name" value="Transglycosylase_SLT_dom_1"/>
</dbReference>
<feature type="signal peptide" evidence="2">
    <location>
        <begin position="1"/>
        <end position="42"/>
    </location>
</feature>
<dbReference type="InterPro" id="IPR006311">
    <property type="entry name" value="TAT_signal"/>
</dbReference>
<dbReference type="SUPFAM" id="SSF53955">
    <property type="entry name" value="Lysozyme-like"/>
    <property type="match status" value="1"/>
</dbReference>
<dbReference type="Pfam" id="PF01464">
    <property type="entry name" value="SLT"/>
    <property type="match status" value="1"/>
</dbReference>
<feature type="compositionally biased region" description="Low complexity" evidence="1">
    <location>
        <begin position="204"/>
        <end position="234"/>
    </location>
</feature>
<dbReference type="PANTHER" id="PTHR33734">
    <property type="entry name" value="LYSM DOMAIN-CONTAINING GPI-ANCHORED PROTEIN 2"/>
    <property type="match status" value="1"/>
</dbReference>
<dbReference type="PANTHER" id="PTHR33734:SF22">
    <property type="entry name" value="MEMBRANE-BOUND LYTIC MUREIN TRANSGLYCOSYLASE D"/>
    <property type="match status" value="1"/>
</dbReference>
<dbReference type="InterPro" id="IPR018392">
    <property type="entry name" value="LysM"/>
</dbReference>
<accession>A0ABV3KBM5</accession>
<evidence type="ECO:0000256" key="2">
    <source>
        <dbReference type="SAM" id="SignalP"/>
    </source>
</evidence>